<dbReference type="SMART" id="SM00382">
    <property type="entry name" value="AAA"/>
    <property type="match status" value="2"/>
</dbReference>
<dbReference type="OrthoDB" id="3239744at2"/>
<feature type="coiled-coil region" evidence="4">
    <location>
        <begin position="247"/>
        <end position="281"/>
    </location>
</feature>
<dbReference type="InterPro" id="IPR017871">
    <property type="entry name" value="ABC_transporter-like_CS"/>
</dbReference>
<evidence type="ECO:0000256" key="1">
    <source>
        <dbReference type="ARBA" id="ARBA00022737"/>
    </source>
</evidence>
<organism evidence="6 7">
    <name type="scientific">Protaetiibacter larvae</name>
    <dbReference type="NCBI Taxonomy" id="2592654"/>
    <lineage>
        <taxon>Bacteria</taxon>
        <taxon>Bacillati</taxon>
        <taxon>Actinomycetota</taxon>
        <taxon>Actinomycetes</taxon>
        <taxon>Micrococcales</taxon>
        <taxon>Microbacteriaceae</taxon>
        <taxon>Protaetiibacter</taxon>
    </lineage>
</organism>
<sequence>MPSSVLRADGVSVSFGERRVLTDLSLTVSPGQRVGLLGENGAGKSTLLGVLAGELEPDAGRVERPVATGLLRQEVAADPAHPVSAILEAELGTLRRLERELDEAAAALSGDAPDAADRYAALLDAAERAELWTLDGRRDEILDGLGVAGIPLERPIGEVSGGQRSRFALAALLLARPEALLLDEPTNHLDDAAVGFLVGRLRTWRGPVLFASHDRAFLDEVATGLVDIDPAASDGVTRYGGGYSDYLAAKAAERARWEARFAEEEQELAELEHAVAVTARRLAPGRARRDNEKMGYDFRADHHQQQVARRVRNAAGRLEGLREARVGEPPTLLSFAGIPAGSHLLEGDEPLVAVEGARVDGRLALDALELAPDARLLVTGPNGVGKSTLLSVLAGRVAPDAGRVSRRKGLRVAVLDQDVRWQEPARTPRELYERTLGERRAAELPLAGLGLLAERDLDRPVGRLSVGQQRRTALALIIARPPHLFLLDEPTNHLSLALASELEDALGGYPGAVVVASHDRWLRRRWSGPELALRPSAQRCSVRESHG</sequence>
<reference evidence="6 7" key="1">
    <citation type="submission" date="2019-09" db="EMBL/GenBank/DDBJ databases">
        <title>Genome sequencing of strain KACC 19322.</title>
        <authorList>
            <person name="Heo J."/>
            <person name="Kim S.-J."/>
            <person name="Kim J.-S."/>
            <person name="Hong S.-B."/>
            <person name="Kwon S.-W."/>
        </authorList>
    </citation>
    <scope>NUCLEOTIDE SEQUENCE [LARGE SCALE GENOMIC DNA]</scope>
    <source>
        <strain evidence="6 7">KACC 19322</strain>
    </source>
</reference>
<evidence type="ECO:0000256" key="3">
    <source>
        <dbReference type="ARBA" id="ARBA00022840"/>
    </source>
</evidence>
<dbReference type="AlphaFoldDB" id="A0A5C1YD77"/>
<accession>A0A5C1YD77</accession>
<dbReference type="GO" id="GO:0005524">
    <property type="term" value="F:ATP binding"/>
    <property type="evidence" value="ECO:0007669"/>
    <property type="project" value="UniProtKB-KW"/>
</dbReference>
<keyword evidence="7" id="KW-1185">Reference proteome</keyword>
<dbReference type="FunFam" id="3.40.50.300:FF:000011">
    <property type="entry name" value="Putative ABC transporter ATP-binding component"/>
    <property type="match status" value="1"/>
</dbReference>
<dbReference type="KEGG" id="lyk:FLP23_00930"/>
<dbReference type="PANTHER" id="PTHR19211">
    <property type="entry name" value="ATP-BINDING TRANSPORT PROTEIN-RELATED"/>
    <property type="match status" value="1"/>
</dbReference>
<dbReference type="InterPro" id="IPR027417">
    <property type="entry name" value="P-loop_NTPase"/>
</dbReference>
<feature type="domain" description="ABC transporter" evidence="5">
    <location>
        <begin position="6"/>
        <end position="259"/>
    </location>
</feature>
<name>A0A5C1YD77_9MICO</name>
<dbReference type="GO" id="GO:0016887">
    <property type="term" value="F:ATP hydrolysis activity"/>
    <property type="evidence" value="ECO:0007669"/>
    <property type="project" value="InterPro"/>
</dbReference>
<dbReference type="SUPFAM" id="SSF52540">
    <property type="entry name" value="P-loop containing nucleoside triphosphate hydrolases"/>
    <property type="match status" value="2"/>
</dbReference>
<keyword evidence="4" id="KW-0175">Coiled coil</keyword>
<evidence type="ECO:0000313" key="7">
    <source>
        <dbReference type="Proteomes" id="UP000322159"/>
    </source>
</evidence>
<dbReference type="Pfam" id="PF00005">
    <property type="entry name" value="ABC_tran"/>
    <property type="match status" value="2"/>
</dbReference>
<evidence type="ECO:0000259" key="5">
    <source>
        <dbReference type="PROSITE" id="PS50893"/>
    </source>
</evidence>
<keyword evidence="1" id="KW-0677">Repeat</keyword>
<evidence type="ECO:0000256" key="4">
    <source>
        <dbReference type="SAM" id="Coils"/>
    </source>
</evidence>
<dbReference type="PROSITE" id="PS50893">
    <property type="entry name" value="ABC_TRANSPORTER_2"/>
    <property type="match status" value="2"/>
</dbReference>
<dbReference type="Proteomes" id="UP000322159">
    <property type="component" value="Chromosome"/>
</dbReference>
<evidence type="ECO:0000256" key="2">
    <source>
        <dbReference type="ARBA" id="ARBA00022741"/>
    </source>
</evidence>
<evidence type="ECO:0000313" key="6">
    <source>
        <dbReference type="EMBL" id="QEO10712.1"/>
    </source>
</evidence>
<feature type="domain" description="ABC transporter" evidence="5">
    <location>
        <begin position="345"/>
        <end position="544"/>
    </location>
</feature>
<dbReference type="Gene3D" id="3.40.50.300">
    <property type="entry name" value="P-loop containing nucleotide triphosphate hydrolases"/>
    <property type="match status" value="2"/>
</dbReference>
<keyword evidence="3 6" id="KW-0067">ATP-binding</keyword>
<keyword evidence="2" id="KW-0547">Nucleotide-binding</keyword>
<dbReference type="PANTHER" id="PTHR19211:SF6">
    <property type="entry name" value="BLL7188 PROTEIN"/>
    <property type="match status" value="1"/>
</dbReference>
<dbReference type="InterPro" id="IPR003593">
    <property type="entry name" value="AAA+_ATPase"/>
</dbReference>
<dbReference type="InterPro" id="IPR050611">
    <property type="entry name" value="ABCF"/>
</dbReference>
<dbReference type="InterPro" id="IPR003439">
    <property type="entry name" value="ABC_transporter-like_ATP-bd"/>
</dbReference>
<dbReference type="PROSITE" id="PS00211">
    <property type="entry name" value="ABC_TRANSPORTER_1"/>
    <property type="match status" value="1"/>
</dbReference>
<proteinExistence type="predicted"/>
<gene>
    <name evidence="6" type="ORF">FLP23_00930</name>
</gene>
<protein>
    <submittedName>
        <fullName evidence="6">ABC-F family ATP-binding cassette domain-containing protein</fullName>
    </submittedName>
</protein>
<dbReference type="EMBL" id="CP043504">
    <property type="protein sequence ID" value="QEO10712.1"/>
    <property type="molecule type" value="Genomic_DNA"/>
</dbReference>